<dbReference type="SMART" id="SM00353">
    <property type="entry name" value="HLH"/>
    <property type="match status" value="1"/>
</dbReference>
<proteinExistence type="predicted"/>
<accession>A0A251TVN2</accession>
<dbReference type="PANTHER" id="PTHR45844">
    <property type="entry name" value="TRANSCRIPTION FACTOR BHLH30"/>
    <property type="match status" value="1"/>
</dbReference>
<dbReference type="OMA" id="MESYHYS"/>
<evidence type="ECO:0000256" key="1">
    <source>
        <dbReference type="ARBA" id="ARBA00004123"/>
    </source>
</evidence>
<dbReference type="InterPro" id="IPR045847">
    <property type="entry name" value="AIG1-like"/>
</dbReference>
<feature type="domain" description="BHLH" evidence="7">
    <location>
        <begin position="43"/>
        <end position="92"/>
    </location>
</feature>
<feature type="compositionally biased region" description="Basic and acidic residues" evidence="6">
    <location>
        <begin position="33"/>
        <end position="58"/>
    </location>
</feature>
<keyword evidence="10" id="KW-1185">Reference proteome</keyword>
<dbReference type="GO" id="GO:0003677">
    <property type="term" value="F:DNA binding"/>
    <property type="evidence" value="ECO:0007669"/>
    <property type="project" value="UniProtKB-KW"/>
</dbReference>
<dbReference type="GO" id="GO:0005634">
    <property type="term" value="C:nucleus"/>
    <property type="evidence" value="ECO:0007669"/>
    <property type="project" value="UniProtKB-SubCell"/>
</dbReference>
<reference evidence="8" key="3">
    <citation type="submission" date="2020-06" db="EMBL/GenBank/DDBJ databases">
        <title>Helianthus annuus Genome sequencing and assembly Release 2.</title>
        <authorList>
            <person name="Gouzy J."/>
            <person name="Langlade N."/>
            <person name="Munos S."/>
        </authorList>
    </citation>
    <scope>NUCLEOTIDE SEQUENCE</scope>
    <source>
        <tissue evidence="8">Leaves</tissue>
    </source>
</reference>
<dbReference type="CDD" id="cd04873">
    <property type="entry name" value="ACT_UUR-ACR-like"/>
    <property type="match status" value="1"/>
</dbReference>
<dbReference type="STRING" id="4232.A0A251TVN2"/>
<dbReference type="GO" id="GO:0046983">
    <property type="term" value="F:protein dimerization activity"/>
    <property type="evidence" value="ECO:0007669"/>
    <property type="project" value="InterPro"/>
</dbReference>
<dbReference type="Pfam" id="PF00010">
    <property type="entry name" value="HLH"/>
    <property type="match status" value="1"/>
</dbReference>
<dbReference type="InterPro" id="IPR011598">
    <property type="entry name" value="bHLH_dom"/>
</dbReference>
<gene>
    <name evidence="9" type="ORF">HannXRQ_Chr09g0251771</name>
    <name evidence="8" type="ORF">HanXRQr2_Chr09g0382491</name>
</gene>
<dbReference type="PANTHER" id="PTHR45844:SF18">
    <property type="entry name" value="TRANSCRIPTION FACTOR BHLH51"/>
    <property type="match status" value="1"/>
</dbReference>
<keyword evidence="5" id="KW-0539">Nucleus</keyword>
<comment type="subcellular location">
    <subcellularLocation>
        <location evidence="1">Nucleus</location>
    </subcellularLocation>
</comment>
<dbReference type="Gene3D" id="4.10.280.10">
    <property type="entry name" value="Helix-loop-helix DNA-binding domain"/>
    <property type="match status" value="1"/>
</dbReference>
<dbReference type="GO" id="GO:0003700">
    <property type="term" value="F:DNA-binding transcription factor activity"/>
    <property type="evidence" value="ECO:0007669"/>
    <property type="project" value="InterPro"/>
</dbReference>
<reference evidence="8 10" key="1">
    <citation type="journal article" date="2017" name="Nature">
        <title>The sunflower genome provides insights into oil metabolism, flowering and Asterid evolution.</title>
        <authorList>
            <person name="Badouin H."/>
            <person name="Gouzy J."/>
            <person name="Grassa C.J."/>
            <person name="Murat F."/>
            <person name="Staton S.E."/>
            <person name="Cottret L."/>
            <person name="Lelandais-Briere C."/>
            <person name="Owens G.L."/>
            <person name="Carrere S."/>
            <person name="Mayjonade B."/>
            <person name="Legrand L."/>
            <person name="Gill N."/>
            <person name="Kane N.C."/>
            <person name="Bowers J.E."/>
            <person name="Hubner S."/>
            <person name="Bellec A."/>
            <person name="Berard A."/>
            <person name="Berges H."/>
            <person name="Blanchet N."/>
            <person name="Boniface M.C."/>
            <person name="Brunel D."/>
            <person name="Catrice O."/>
            <person name="Chaidir N."/>
            <person name="Claudel C."/>
            <person name="Donnadieu C."/>
            <person name="Faraut T."/>
            <person name="Fievet G."/>
            <person name="Helmstetter N."/>
            <person name="King M."/>
            <person name="Knapp S.J."/>
            <person name="Lai Z."/>
            <person name="Le Paslier M.C."/>
            <person name="Lippi Y."/>
            <person name="Lorenzon L."/>
            <person name="Mandel J.R."/>
            <person name="Marage G."/>
            <person name="Marchand G."/>
            <person name="Marquand E."/>
            <person name="Bret-Mestries E."/>
            <person name="Morien E."/>
            <person name="Nambeesan S."/>
            <person name="Nguyen T."/>
            <person name="Pegot-Espagnet P."/>
            <person name="Pouilly N."/>
            <person name="Raftis F."/>
            <person name="Sallet E."/>
            <person name="Schiex T."/>
            <person name="Thomas J."/>
            <person name="Vandecasteele C."/>
            <person name="Vares D."/>
            <person name="Vear F."/>
            <person name="Vautrin S."/>
            <person name="Crespi M."/>
            <person name="Mangin B."/>
            <person name="Burke J.M."/>
            <person name="Salse J."/>
            <person name="Munos S."/>
            <person name="Vincourt P."/>
            <person name="Rieseberg L.H."/>
            <person name="Langlade N.B."/>
        </authorList>
    </citation>
    <scope>NUCLEOTIDE SEQUENCE [LARGE SCALE GENOMIC DNA]</scope>
    <source>
        <strain evidence="10">cv. SF193</strain>
        <tissue evidence="8">Leaves</tissue>
    </source>
</reference>
<keyword evidence="2" id="KW-0805">Transcription regulation</keyword>
<evidence type="ECO:0000313" key="10">
    <source>
        <dbReference type="Proteomes" id="UP000215914"/>
    </source>
</evidence>
<dbReference type="OrthoDB" id="71302at2759"/>
<evidence type="ECO:0000259" key="7">
    <source>
        <dbReference type="PROSITE" id="PS50888"/>
    </source>
</evidence>
<protein>
    <submittedName>
        <fullName evidence="9">Putative myc-type, basic helix-loop-helix (BHLH) domain-containing protein</fullName>
    </submittedName>
    <submittedName>
        <fullName evidence="8">Transcription factor bHLH family</fullName>
    </submittedName>
</protein>
<organism evidence="9 10">
    <name type="scientific">Helianthus annuus</name>
    <name type="common">Common sunflower</name>
    <dbReference type="NCBI Taxonomy" id="4232"/>
    <lineage>
        <taxon>Eukaryota</taxon>
        <taxon>Viridiplantae</taxon>
        <taxon>Streptophyta</taxon>
        <taxon>Embryophyta</taxon>
        <taxon>Tracheophyta</taxon>
        <taxon>Spermatophyta</taxon>
        <taxon>Magnoliopsida</taxon>
        <taxon>eudicotyledons</taxon>
        <taxon>Gunneridae</taxon>
        <taxon>Pentapetalae</taxon>
        <taxon>asterids</taxon>
        <taxon>campanulids</taxon>
        <taxon>Asterales</taxon>
        <taxon>Asteraceae</taxon>
        <taxon>Asteroideae</taxon>
        <taxon>Heliantheae alliance</taxon>
        <taxon>Heliantheae</taxon>
        <taxon>Helianthus</taxon>
    </lineage>
</organism>
<dbReference type="Gramene" id="mRNA:HanXRQr2_Chr09g0382491">
    <property type="protein sequence ID" value="mRNA:HanXRQr2_Chr09g0382491"/>
    <property type="gene ID" value="HanXRQr2_Chr09g0382491"/>
</dbReference>
<evidence type="ECO:0000256" key="4">
    <source>
        <dbReference type="ARBA" id="ARBA00023163"/>
    </source>
</evidence>
<dbReference type="AlphaFoldDB" id="A0A251TVN2"/>
<keyword evidence="4" id="KW-0804">Transcription</keyword>
<feature type="compositionally biased region" description="Polar residues" evidence="6">
    <location>
        <begin position="1"/>
        <end position="17"/>
    </location>
</feature>
<evidence type="ECO:0000256" key="3">
    <source>
        <dbReference type="ARBA" id="ARBA00023125"/>
    </source>
</evidence>
<dbReference type="PROSITE" id="PS50888">
    <property type="entry name" value="BHLH"/>
    <property type="match status" value="1"/>
</dbReference>
<keyword evidence="3" id="KW-0238">DNA-binding</keyword>
<evidence type="ECO:0000313" key="8">
    <source>
        <dbReference type="EMBL" id="KAF5790378.1"/>
    </source>
</evidence>
<reference evidence="9" key="2">
    <citation type="submission" date="2017-02" db="EMBL/GenBank/DDBJ databases">
        <title>Sunflower complete genome.</title>
        <authorList>
            <person name="Langlade N."/>
            <person name="Munos S."/>
        </authorList>
    </citation>
    <scope>NUCLEOTIDE SEQUENCE [LARGE SCALE GENOMIC DNA]</scope>
    <source>
        <tissue evidence="9">Leaves</tissue>
    </source>
</reference>
<dbReference type="InParanoid" id="A0A251TVN2"/>
<dbReference type="SUPFAM" id="SSF47459">
    <property type="entry name" value="HLH, helix-loop-helix DNA-binding domain"/>
    <property type="match status" value="1"/>
</dbReference>
<dbReference type="FunCoup" id="A0A251TVN2">
    <property type="interactions" value="133"/>
</dbReference>
<evidence type="ECO:0000256" key="2">
    <source>
        <dbReference type="ARBA" id="ARBA00023015"/>
    </source>
</evidence>
<dbReference type="SMR" id="A0A251TVN2"/>
<feature type="region of interest" description="Disordered" evidence="6">
    <location>
        <begin position="1"/>
        <end position="58"/>
    </location>
</feature>
<evidence type="ECO:0000313" key="9">
    <source>
        <dbReference type="EMBL" id="OTG14646.1"/>
    </source>
</evidence>
<dbReference type="EMBL" id="MNCJ02000324">
    <property type="protein sequence ID" value="KAF5790378.1"/>
    <property type="molecule type" value="Genomic_DNA"/>
</dbReference>
<dbReference type="EMBL" id="CM007898">
    <property type="protein sequence ID" value="OTG14646.1"/>
    <property type="molecule type" value="Genomic_DNA"/>
</dbReference>
<evidence type="ECO:0000256" key="6">
    <source>
        <dbReference type="SAM" id="MobiDB-lite"/>
    </source>
</evidence>
<dbReference type="Proteomes" id="UP000215914">
    <property type="component" value="Chromosome 9"/>
</dbReference>
<name>A0A251TVN2_HELAN</name>
<dbReference type="InterPro" id="IPR036638">
    <property type="entry name" value="HLH_DNA-bd_sf"/>
</dbReference>
<evidence type="ECO:0000256" key="5">
    <source>
        <dbReference type="ARBA" id="ARBA00023242"/>
    </source>
</evidence>
<sequence length="233" mass="25980">MDDSVWSWTQNGIANQFSDSDHGGGGGGSSVGDGERVDGKVESASKNHSEAEKRRRDRINSHLSTLRKLVCSPEKMDKARLLGMVIEQVKQLNSETKELSKVLTIPTHLDEVIIDLDLNTMEPNSDVFIRASVCCEDRAELFSEIKHALKSLRLTVVQADMTSLGGRIVCNFILCVTNNNTNKEEITTLKESLKLLLGRIVASSSSWTMSSHYRIKSKRQRFFCSPNYDTGRS</sequence>